<protein>
    <submittedName>
        <fullName evidence="1">Uncharacterized protein</fullName>
    </submittedName>
</protein>
<gene>
    <name evidence="1" type="ORF">NPIL_97051</name>
</gene>
<name>A0A8X6PZJ7_NEPPI</name>
<sequence>MVTVVQCLKLRKIIAADERWGHHSSHQKHEHEMAKPFIPMTEEGSLFNWSCYSHFNVLLQCRWPSIVGYGCLWARLTMLQRAVLYCMN</sequence>
<reference evidence="1" key="1">
    <citation type="submission" date="2020-08" db="EMBL/GenBank/DDBJ databases">
        <title>Multicomponent nature underlies the extraordinary mechanical properties of spider dragline silk.</title>
        <authorList>
            <person name="Kono N."/>
            <person name="Nakamura H."/>
            <person name="Mori M."/>
            <person name="Yoshida Y."/>
            <person name="Ohtoshi R."/>
            <person name="Malay A.D."/>
            <person name="Moran D.A.P."/>
            <person name="Tomita M."/>
            <person name="Numata K."/>
            <person name="Arakawa K."/>
        </authorList>
    </citation>
    <scope>NUCLEOTIDE SEQUENCE</scope>
</reference>
<evidence type="ECO:0000313" key="2">
    <source>
        <dbReference type="Proteomes" id="UP000887013"/>
    </source>
</evidence>
<accession>A0A8X6PZJ7</accession>
<proteinExistence type="predicted"/>
<dbReference type="AlphaFoldDB" id="A0A8X6PZJ7"/>
<dbReference type="Proteomes" id="UP000887013">
    <property type="component" value="Unassembled WGS sequence"/>
</dbReference>
<evidence type="ECO:0000313" key="1">
    <source>
        <dbReference type="EMBL" id="GFT91719.1"/>
    </source>
</evidence>
<comment type="caution">
    <text evidence="1">The sequence shown here is derived from an EMBL/GenBank/DDBJ whole genome shotgun (WGS) entry which is preliminary data.</text>
</comment>
<organism evidence="1 2">
    <name type="scientific">Nephila pilipes</name>
    <name type="common">Giant wood spider</name>
    <name type="synonym">Nephila maculata</name>
    <dbReference type="NCBI Taxonomy" id="299642"/>
    <lineage>
        <taxon>Eukaryota</taxon>
        <taxon>Metazoa</taxon>
        <taxon>Ecdysozoa</taxon>
        <taxon>Arthropoda</taxon>
        <taxon>Chelicerata</taxon>
        <taxon>Arachnida</taxon>
        <taxon>Araneae</taxon>
        <taxon>Araneomorphae</taxon>
        <taxon>Entelegynae</taxon>
        <taxon>Araneoidea</taxon>
        <taxon>Nephilidae</taxon>
        <taxon>Nephila</taxon>
    </lineage>
</organism>
<dbReference type="EMBL" id="BMAW01074338">
    <property type="protein sequence ID" value="GFT91719.1"/>
    <property type="molecule type" value="Genomic_DNA"/>
</dbReference>
<keyword evidence="2" id="KW-1185">Reference proteome</keyword>